<evidence type="ECO:0000313" key="2">
    <source>
        <dbReference type="EMBL" id="CAA9209540.1"/>
    </source>
</evidence>
<proteinExistence type="predicted"/>
<accession>A0A6J4GXH7</accession>
<dbReference type="AlphaFoldDB" id="A0A6J4GXH7"/>
<protein>
    <submittedName>
        <fullName evidence="2">Uncharacterized protein</fullName>
    </submittedName>
</protein>
<feature type="non-terminal residue" evidence="2">
    <location>
        <position position="1"/>
    </location>
</feature>
<dbReference type="EMBL" id="CADCTF010000001">
    <property type="protein sequence ID" value="CAA9209540.1"/>
    <property type="molecule type" value="Genomic_DNA"/>
</dbReference>
<sequence>CQTTRSRAASRRASRRTCQGCPDHPRPRPARARPIPRCRARRPLPGLRTRLGWT</sequence>
<evidence type="ECO:0000256" key="1">
    <source>
        <dbReference type="SAM" id="MobiDB-lite"/>
    </source>
</evidence>
<feature type="non-terminal residue" evidence="2">
    <location>
        <position position="54"/>
    </location>
</feature>
<reference evidence="2" key="1">
    <citation type="submission" date="2020-02" db="EMBL/GenBank/DDBJ databases">
        <authorList>
            <person name="Meier V. D."/>
        </authorList>
    </citation>
    <scope>NUCLEOTIDE SEQUENCE</scope>
    <source>
        <strain evidence="2">AVDCRST_MAG50</strain>
    </source>
</reference>
<feature type="region of interest" description="Disordered" evidence="1">
    <location>
        <begin position="1"/>
        <end position="35"/>
    </location>
</feature>
<gene>
    <name evidence="2" type="ORF">AVDCRST_MAG50-941</name>
</gene>
<name>A0A6J4GXH7_9ACTN</name>
<organism evidence="2">
    <name type="scientific">uncultured Acidimicrobiales bacterium</name>
    <dbReference type="NCBI Taxonomy" id="310071"/>
    <lineage>
        <taxon>Bacteria</taxon>
        <taxon>Bacillati</taxon>
        <taxon>Actinomycetota</taxon>
        <taxon>Acidimicrobiia</taxon>
        <taxon>Acidimicrobiales</taxon>
        <taxon>environmental samples</taxon>
    </lineage>
</organism>